<accession>A0A6G1HW10</accession>
<feature type="compositionally biased region" description="Polar residues" evidence="1">
    <location>
        <begin position="62"/>
        <end position="79"/>
    </location>
</feature>
<organism evidence="3 4">
    <name type="scientific">Trichodelitschia bisporula</name>
    <dbReference type="NCBI Taxonomy" id="703511"/>
    <lineage>
        <taxon>Eukaryota</taxon>
        <taxon>Fungi</taxon>
        <taxon>Dikarya</taxon>
        <taxon>Ascomycota</taxon>
        <taxon>Pezizomycotina</taxon>
        <taxon>Dothideomycetes</taxon>
        <taxon>Dothideomycetes incertae sedis</taxon>
        <taxon>Phaeotrichales</taxon>
        <taxon>Phaeotrichaceae</taxon>
        <taxon>Trichodelitschia</taxon>
    </lineage>
</organism>
<dbReference type="Pfam" id="PF11704">
    <property type="entry name" value="Folliculin"/>
    <property type="match status" value="1"/>
</dbReference>
<evidence type="ECO:0000313" key="4">
    <source>
        <dbReference type="Proteomes" id="UP000799640"/>
    </source>
</evidence>
<feature type="region of interest" description="Disordered" evidence="1">
    <location>
        <begin position="294"/>
        <end position="328"/>
    </location>
</feature>
<dbReference type="OrthoDB" id="5599713at2759"/>
<dbReference type="PANTHER" id="PTHR31441">
    <property type="entry name" value="FOLLICULIN FAMILY MEMBER"/>
    <property type="match status" value="1"/>
</dbReference>
<dbReference type="GO" id="GO:1904263">
    <property type="term" value="P:positive regulation of TORC1 signaling"/>
    <property type="evidence" value="ECO:0007669"/>
    <property type="project" value="TreeGrafter"/>
</dbReference>
<dbReference type="AlphaFoldDB" id="A0A6G1HW10"/>
<dbReference type="EMBL" id="ML996696">
    <property type="protein sequence ID" value="KAF2400101.1"/>
    <property type="molecule type" value="Genomic_DNA"/>
</dbReference>
<proteinExistence type="predicted"/>
<feature type="region of interest" description="Disordered" evidence="1">
    <location>
        <begin position="40"/>
        <end position="80"/>
    </location>
</feature>
<evidence type="ECO:0000259" key="2">
    <source>
        <dbReference type="PROSITE" id="PS51834"/>
    </source>
</evidence>
<dbReference type="PANTHER" id="PTHR31441:SF2">
    <property type="entry name" value="FOLLICULIN"/>
    <property type="match status" value="1"/>
</dbReference>
<feature type="compositionally biased region" description="Low complexity" evidence="1">
    <location>
        <begin position="164"/>
        <end position="179"/>
    </location>
</feature>
<protein>
    <recommendedName>
        <fullName evidence="2">UDENN FLCN/SMCR8-type domain-containing protein</fullName>
    </recommendedName>
</protein>
<dbReference type="InterPro" id="IPR037520">
    <property type="entry name" value="Folliculin/SMCR8_longin"/>
</dbReference>
<gene>
    <name evidence="3" type="ORF">EJ06DRAFT_549458</name>
</gene>
<feature type="domain" description="UDENN FLCN/SMCR8-type" evidence="2">
    <location>
        <begin position="170"/>
        <end position="328"/>
    </location>
</feature>
<name>A0A6G1HW10_9PEZI</name>
<dbReference type="GO" id="GO:0005829">
    <property type="term" value="C:cytosol"/>
    <property type="evidence" value="ECO:0007669"/>
    <property type="project" value="TreeGrafter"/>
</dbReference>
<evidence type="ECO:0000313" key="3">
    <source>
        <dbReference type="EMBL" id="KAF2400101.1"/>
    </source>
</evidence>
<reference evidence="3" key="1">
    <citation type="journal article" date="2020" name="Stud. Mycol.">
        <title>101 Dothideomycetes genomes: a test case for predicting lifestyles and emergence of pathogens.</title>
        <authorList>
            <person name="Haridas S."/>
            <person name="Albert R."/>
            <person name="Binder M."/>
            <person name="Bloem J."/>
            <person name="Labutti K."/>
            <person name="Salamov A."/>
            <person name="Andreopoulos B."/>
            <person name="Baker S."/>
            <person name="Barry K."/>
            <person name="Bills G."/>
            <person name="Bluhm B."/>
            <person name="Cannon C."/>
            <person name="Castanera R."/>
            <person name="Culley D."/>
            <person name="Daum C."/>
            <person name="Ezra D."/>
            <person name="Gonzalez J."/>
            <person name="Henrissat B."/>
            <person name="Kuo A."/>
            <person name="Liang C."/>
            <person name="Lipzen A."/>
            <person name="Lutzoni F."/>
            <person name="Magnuson J."/>
            <person name="Mondo S."/>
            <person name="Nolan M."/>
            <person name="Ohm R."/>
            <person name="Pangilinan J."/>
            <person name="Park H.-J."/>
            <person name="Ramirez L."/>
            <person name="Alfaro M."/>
            <person name="Sun H."/>
            <person name="Tritt A."/>
            <person name="Yoshinaga Y."/>
            <person name="Zwiers L.-H."/>
            <person name="Turgeon B."/>
            <person name="Goodwin S."/>
            <person name="Spatafora J."/>
            <person name="Crous P."/>
            <person name="Grigoriev I."/>
        </authorList>
    </citation>
    <scope>NUCLEOTIDE SEQUENCE</scope>
    <source>
        <strain evidence="3">CBS 262.69</strain>
    </source>
</reference>
<dbReference type="PROSITE" id="PS51834">
    <property type="entry name" value="DENN_FLCN_SMCR8"/>
    <property type="match status" value="1"/>
</dbReference>
<keyword evidence="4" id="KW-1185">Reference proteome</keyword>
<dbReference type="InterPro" id="IPR021713">
    <property type="entry name" value="Folliculin"/>
</dbReference>
<dbReference type="InterPro" id="IPR037521">
    <property type="entry name" value="FLCN/SMCR8_DENN"/>
</dbReference>
<dbReference type="Proteomes" id="UP000799640">
    <property type="component" value="Unassembled WGS sequence"/>
</dbReference>
<evidence type="ECO:0000256" key="1">
    <source>
        <dbReference type="SAM" id="MobiDB-lite"/>
    </source>
</evidence>
<dbReference type="GO" id="GO:0005096">
    <property type="term" value="F:GTPase activator activity"/>
    <property type="evidence" value="ECO:0007669"/>
    <property type="project" value="InterPro"/>
</dbReference>
<feature type="region of interest" description="Disordered" evidence="1">
    <location>
        <begin position="147"/>
        <end position="193"/>
    </location>
</feature>
<feature type="region of interest" description="Disordered" evidence="1">
    <location>
        <begin position="115"/>
        <end position="135"/>
    </location>
</feature>
<sequence>MDFILSLAHFCEVHGPTSILCTQLAPQTCTSCLHSHQYTHSPSPTSSPTSPPPSPDEWLYNTPLSSPSSPGAHLSTSNPYFAVPPRKESYPLPDPTSCDTCDACAFLVPSTLSSNLPAGAPGSPTLDGKGRHGSPVLRTTQSILVPTLTHNNPSHPSSDPPSPTSSASSTSSASTTPPTHTHRLTYVSTRHPPNPGAYTLLRRACIRTLSCENLPRGSPSGPLYFGDPIAGYTVAYVFRLPDPRARGRRRTYALLALGGRDAWRVSAAYVRLTRKFEQIAARIVALAEKALETQNHERRDSTGMPNGRGSAPSLGGSGKGTLSDIIRV</sequence>